<dbReference type="Proteomes" id="UP001195965">
    <property type="component" value="Chromosome"/>
</dbReference>
<dbReference type="EMBL" id="CP127526">
    <property type="protein sequence ID" value="XRI72261.1"/>
    <property type="molecule type" value="Genomic_DNA"/>
</dbReference>
<accession>A0ACD5HBQ1</accession>
<evidence type="ECO:0000313" key="2">
    <source>
        <dbReference type="Proteomes" id="UP001195965"/>
    </source>
</evidence>
<keyword evidence="2" id="KW-1185">Reference proteome</keyword>
<reference evidence="1 2" key="1">
    <citation type="journal article" date="2021" name="ISME J.">
        <title>Genomic evolution of the class Acidithiobacillia: deep-branching Proteobacteria living in extreme acidic conditions.</title>
        <authorList>
            <person name="Moya-Beltran A."/>
            <person name="Beard S."/>
            <person name="Rojas-Villalobos C."/>
            <person name="Issotta F."/>
            <person name="Gallardo Y."/>
            <person name="Ulloa R."/>
            <person name="Giaveno A."/>
            <person name="Degli Esposti M."/>
            <person name="Johnson D.B."/>
            <person name="Quatrini R."/>
        </authorList>
    </citation>
    <scope>NUCLEOTIDE SEQUENCE [LARGE SCALE GENOMIC DNA]</scope>
    <source>
        <strain evidence="1 2">GG1-14</strain>
    </source>
</reference>
<name>A0ACD5HBQ1_9PROT</name>
<protein>
    <submittedName>
        <fullName evidence="1">Uncharacterized protein</fullName>
    </submittedName>
</protein>
<organism evidence="1 2">
    <name type="scientific">Acidithiobacillus montserratensis</name>
    <dbReference type="NCBI Taxonomy" id="2729135"/>
    <lineage>
        <taxon>Bacteria</taxon>
        <taxon>Pseudomonadati</taxon>
        <taxon>Pseudomonadota</taxon>
        <taxon>Acidithiobacillia</taxon>
        <taxon>Acidithiobacillales</taxon>
        <taxon>Acidithiobacillaceae</taxon>
        <taxon>Acidithiobacillus</taxon>
    </lineage>
</organism>
<evidence type="ECO:0000313" key="1">
    <source>
        <dbReference type="EMBL" id="XRI72261.1"/>
    </source>
</evidence>
<gene>
    <name evidence="1" type="ORF">HHS34_007265</name>
</gene>
<sequence length="296" mass="33462">MGSGLKFMPYAVAYLDILGFKNFVKEAEVDVTKRDKLDLLFNKIIPRQISIAQNNKSFPSELGMKCLSVSDSIVISVPVHHRYPQNYPALIAVSIKSIQITHALLEMGLLVRGAIAIGNVYRSDNNILGSGYQEAVDGENKAVHPQIVLTASAARNLSEEITARGERPSFFAKNDQEQKIILNAIYPQHPSYWRNTSREEWDHAKHNEEAVERFRIYRQVICENLSIDDERARDKWTWFASLFNSNVNYFSQLRSNGLEITLGVPGVGFTMNFLNTPIENSDWTKDFAAPGIKVII</sequence>
<proteinExistence type="predicted"/>